<feature type="signal peptide" evidence="1">
    <location>
        <begin position="1"/>
        <end position="21"/>
    </location>
</feature>
<keyword evidence="1" id="KW-0732">Signal</keyword>
<accession>A0A225ADE3</accession>
<name>A0A225ADE3_TALAT</name>
<sequence>MVLNIIDTVFWFAFLIITGMGTEGGKSPGRSDSSTGPCSACYLFPAVDSLRSYIPSPQALWDASP</sequence>
<keyword evidence="3" id="KW-1185">Reference proteome</keyword>
<dbReference type="EMBL" id="LFMY01000016">
    <property type="protein sequence ID" value="OKL55944.1"/>
    <property type="molecule type" value="Genomic_DNA"/>
</dbReference>
<evidence type="ECO:0000256" key="1">
    <source>
        <dbReference type="SAM" id="SignalP"/>
    </source>
</evidence>
<dbReference type="Proteomes" id="UP000214365">
    <property type="component" value="Unassembled WGS sequence"/>
</dbReference>
<dbReference type="GeneID" id="31008384"/>
<dbReference type="AlphaFoldDB" id="A0A225ADE3"/>
<reference evidence="2 3" key="1">
    <citation type="submission" date="2015-06" db="EMBL/GenBank/DDBJ databases">
        <title>Talaromyces atroroseus IBT 11181 draft genome.</title>
        <authorList>
            <person name="Rasmussen K.B."/>
            <person name="Rasmussen S."/>
            <person name="Petersen B."/>
            <person name="Sicheritz-Ponten T."/>
            <person name="Mortensen U.H."/>
            <person name="Thrane U."/>
        </authorList>
    </citation>
    <scope>NUCLEOTIDE SEQUENCE [LARGE SCALE GENOMIC DNA]</scope>
    <source>
        <strain evidence="2 3">IBT 11181</strain>
    </source>
</reference>
<gene>
    <name evidence="2" type="ORF">UA08_08628</name>
</gene>
<comment type="caution">
    <text evidence="2">The sequence shown here is derived from an EMBL/GenBank/DDBJ whole genome shotgun (WGS) entry which is preliminary data.</text>
</comment>
<evidence type="ECO:0008006" key="4">
    <source>
        <dbReference type="Google" id="ProtNLM"/>
    </source>
</evidence>
<feature type="chain" id="PRO_5012443264" description="Secreted protein" evidence="1">
    <location>
        <begin position="22"/>
        <end position="65"/>
    </location>
</feature>
<evidence type="ECO:0000313" key="2">
    <source>
        <dbReference type="EMBL" id="OKL55944.1"/>
    </source>
</evidence>
<dbReference type="OrthoDB" id="3436860at2759"/>
<evidence type="ECO:0000313" key="3">
    <source>
        <dbReference type="Proteomes" id="UP000214365"/>
    </source>
</evidence>
<proteinExistence type="predicted"/>
<dbReference type="RefSeq" id="XP_020116065.1">
    <property type="nucleotide sequence ID" value="XM_020263727.1"/>
</dbReference>
<protein>
    <recommendedName>
        <fullName evidence="4">Secreted protein</fullName>
    </recommendedName>
</protein>
<organism evidence="2 3">
    <name type="scientific">Talaromyces atroroseus</name>
    <dbReference type="NCBI Taxonomy" id="1441469"/>
    <lineage>
        <taxon>Eukaryota</taxon>
        <taxon>Fungi</taxon>
        <taxon>Dikarya</taxon>
        <taxon>Ascomycota</taxon>
        <taxon>Pezizomycotina</taxon>
        <taxon>Eurotiomycetes</taxon>
        <taxon>Eurotiomycetidae</taxon>
        <taxon>Eurotiales</taxon>
        <taxon>Trichocomaceae</taxon>
        <taxon>Talaromyces</taxon>
        <taxon>Talaromyces sect. Trachyspermi</taxon>
    </lineage>
</organism>